<dbReference type="PROSITE" id="PS00285">
    <property type="entry name" value="POTATO_INHIBITOR"/>
    <property type="match status" value="1"/>
</dbReference>
<organism evidence="1 2">
    <name type="scientific">Populus tomentosa</name>
    <name type="common">Chinese white poplar</name>
    <dbReference type="NCBI Taxonomy" id="118781"/>
    <lineage>
        <taxon>Eukaryota</taxon>
        <taxon>Viridiplantae</taxon>
        <taxon>Streptophyta</taxon>
        <taxon>Embryophyta</taxon>
        <taxon>Tracheophyta</taxon>
        <taxon>Spermatophyta</taxon>
        <taxon>Magnoliopsida</taxon>
        <taxon>eudicotyledons</taxon>
        <taxon>Gunneridae</taxon>
        <taxon>Pentapetalae</taxon>
        <taxon>rosids</taxon>
        <taxon>fabids</taxon>
        <taxon>Malpighiales</taxon>
        <taxon>Salicaceae</taxon>
        <taxon>Saliceae</taxon>
        <taxon>Populus</taxon>
    </lineage>
</organism>
<dbReference type="InterPro" id="IPR000864">
    <property type="entry name" value="Prot_inh_pot1"/>
</dbReference>
<dbReference type="Pfam" id="PF00280">
    <property type="entry name" value="potato_inhibit"/>
    <property type="match status" value="1"/>
</dbReference>
<name>A0A8X7YW71_POPTO</name>
<protein>
    <submittedName>
        <fullName evidence="1">Uncharacterized protein</fullName>
    </submittedName>
</protein>
<dbReference type="GO" id="GO:0004867">
    <property type="term" value="F:serine-type endopeptidase inhibitor activity"/>
    <property type="evidence" value="ECO:0007669"/>
    <property type="project" value="InterPro"/>
</dbReference>
<comment type="caution">
    <text evidence="1">The sequence shown here is derived from an EMBL/GenBank/DDBJ whole genome shotgun (WGS) entry which is preliminary data.</text>
</comment>
<keyword evidence="2" id="KW-1185">Reference proteome</keyword>
<reference evidence="1" key="1">
    <citation type="journal article" date="2020" name="bioRxiv">
        <title>Hybrid origin of Populus tomentosa Carr. identified through genome sequencing and phylogenomic analysis.</title>
        <authorList>
            <person name="An X."/>
            <person name="Gao K."/>
            <person name="Chen Z."/>
            <person name="Li J."/>
            <person name="Yang X."/>
            <person name="Yang X."/>
            <person name="Zhou J."/>
            <person name="Guo T."/>
            <person name="Zhao T."/>
            <person name="Huang S."/>
            <person name="Miao D."/>
            <person name="Khan W.U."/>
            <person name="Rao P."/>
            <person name="Ye M."/>
            <person name="Lei B."/>
            <person name="Liao W."/>
            <person name="Wang J."/>
            <person name="Ji L."/>
            <person name="Li Y."/>
            <person name="Guo B."/>
            <person name="Mustafa N.S."/>
            <person name="Li S."/>
            <person name="Yun Q."/>
            <person name="Keller S.R."/>
            <person name="Mao J."/>
            <person name="Zhang R."/>
            <person name="Strauss S.H."/>
        </authorList>
    </citation>
    <scope>NUCLEOTIDE SEQUENCE</scope>
    <source>
        <strain evidence="1">GM15</strain>
        <tissue evidence="1">Leaf</tissue>
    </source>
</reference>
<dbReference type="Proteomes" id="UP000886885">
    <property type="component" value="Chromosome 10D"/>
</dbReference>
<dbReference type="AlphaFoldDB" id="A0A8X7YW71"/>
<gene>
    <name evidence="1" type="ORF">POTOM_037688</name>
</gene>
<dbReference type="GO" id="GO:0009611">
    <property type="term" value="P:response to wounding"/>
    <property type="evidence" value="ECO:0007669"/>
    <property type="project" value="InterPro"/>
</dbReference>
<dbReference type="OrthoDB" id="10013825at2759"/>
<accession>A0A8X7YW71</accession>
<proteinExistence type="predicted"/>
<dbReference type="EMBL" id="JAAWWB010000020">
    <property type="protein sequence ID" value="KAG6757380.1"/>
    <property type="molecule type" value="Genomic_DNA"/>
</dbReference>
<evidence type="ECO:0000313" key="2">
    <source>
        <dbReference type="Proteomes" id="UP000886885"/>
    </source>
</evidence>
<sequence length="98" mass="10894">MASTCQGKSSWPELLGVDGKCAVSTIERENPLVEAIIVPEGSSIIENFRSVSFVRFLREGNGIDDNLANSRLRTGMQNFWFGCDIPVDFCHDQKCLII</sequence>
<evidence type="ECO:0000313" key="1">
    <source>
        <dbReference type="EMBL" id="KAG6757380.1"/>
    </source>
</evidence>